<sequence>MERDSGTGQAGAHGRGVRMDKVLEKADKKDTEQVLNIIAKHDEGTDVYVSDAAKAAQASAAQAAKLEKEPSRKSSKKLVRSASLLRFQEMVFREERLAQERQAQAQNEGDGAPSTDAHAEAGSLGGFRRTLSRNNNLDMSLPALQDKTRRLSRDDAIDGGTTLVPEEQPGAGSMGGLVRQLSRTRFTARDGPEDSSAGLMRRSSRRDSSLDAVVSTDTGEERPSFESEAKELRAHYSRESKMPEEALRVVRRGSLVQIHPKDDLEREKSGIMYLDENNNAAISKSRGASVKYKKAISNEIPQPPLYFTESGVHWYVDVFAFYGNAVRQELTDLYYLLNSMCKRDMTLGHDDLELFFTWFDLSSVFLSFYFLICDKLLWPWVEERVNLPSEIQAPSRRVICDSILKGMADISDLEEMSKYKPPGETLPHLVRHVNIHAPEFASYLRNVERLVGPAIASAYTPADKKILDDACIDFLWSQDEALAIVEFLARPFRDETQRVAVRRVYLASRKGVHRKLSRRMSQLKGKREYGRDHSDIMGIFYERYNAAYLDAEISEGLRHVGPPPSTPADDSGSLTRGRSGSKKLASVKSPPKAVSP</sequence>
<evidence type="ECO:0000256" key="1">
    <source>
        <dbReference type="SAM" id="MobiDB-lite"/>
    </source>
</evidence>
<accession>A0A5J4Z8G0</accession>
<reference evidence="3" key="1">
    <citation type="journal article" date="2019" name="Nat. Commun.">
        <title>Expansion of phycobilisome linker gene families in mesophilic red algae.</title>
        <authorList>
            <person name="Lee J."/>
            <person name="Kim D."/>
            <person name="Bhattacharya D."/>
            <person name="Yoon H.S."/>
        </authorList>
    </citation>
    <scope>NUCLEOTIDE SEQUENCE [LARGE SCALE GENOMIC DNA]</scope>
    <source>
        <strain evidence="3">CCMP 1328</strain>
    </source>
</reference>
<evidence type="ECO:0000313" key="2">
    <source>
        <dbReference type="EMBL" id="KAA8499264.1"/>
    </source>
</evidence>
<dbReference type="AlphaFoldDB" id="A0A5J4Z8G0"/>
<dbReference type="EMBL" id="VRMN01000001">
    <property type="protein sequence ID" value="KAA8499264.1"/>
    <property type="molecule type" value="Genomic_DNA"/>
</dbReference>
<protein>
    <submittedName>
        <fullName evidence="2">Uncharacterized protein</fullName>
    </submittedName>
</protein>
<feature type="region of interest" description="Disordered" evidence="1">
    <location>
        <begin position="155"/>
        <end position="230"/>
    </location>
</feature>
<proteinExistence type="predicted"/>
<name>A0A5J4Z8G0_PORPP</name>
<feature type="compositionally biased region" description="Basic and acidic residues" evidence="1">
    <location>
        <begin position="219"/>
        <end position="230"/>
    </location>
</feature>
<keyword evidence="3" id="KW-1185">Reference proteome</keyword>
<comment type="caution">
    <text evidence="2">The sequence shown here is derived from an EMBL/GenBank/DDBJ whole genome shotgun (WGS) entry which is preliminary data.</text>
</comment>
<feature type="region of interest" description="Disordered" evidence="1">
    <location>
        <begin position="100"/>
        <end position="121"/>
    </location>
</feature>
<dbReference type="Proteomes" id="UP000324585">
    <property type="component" value="Unassembled WGS sequence"/>
</dbReference>
<evidence type="ECO:0000313" key="3">
    <source>
        <dbReference type="Proteomes" id="UP000324585"/>
    </source>
</evidence>
<organism evidence="2 3">
    <name type="scientific">Porphyridium purpureum</name>
    <name type="common">Red alga</name>
    <name type="synonym">Porphyridium cruentum</name>
    <dbReference type="NCBI Taxonomy" id="35688"/>
    <lineage>
        <taxon>Eukaryota</taxon>
        <taxon>Rhodophyta</taxon>
        <taxon>Bangiophyceae</taxon>
        <taxon>Porphyridiales</taxon>
        <taxon>Porphyridiaceae</taxon>
        <taxon>Porphyridium</taxon>
    </lineage>
</organism>
<feature type="region of interest" description="Disordered" evidence="1">
    <location>
        <begin position="557"/>
        <end position="596"/>
    </location>
</feature>
<gene>
    <name evidence="2" type="ORF">FVE85_6849</name>
</gene>